<sequence>MKIDPQGDTCNLPGRPYNSMNSDFGGPLIQANFGACKTATGEHVIGVLLADDRHQPVLVDGKPVTALVKVTTR</sequence>
<dbReference type="EMBL" id="VSSQ01007494">
    <property type="protein sequence ID" value="MPM36091.1"/>
    <property type="molecule type" value="Genomic_DNA"/>
</dbReference>
<gene>
    <name evidence="1" type="ORF">SDC9_82686</name>
</gene>
<evidence type="ECO:0000313" key="1">
    <source>
        <dbReference type="EMBL" id="MPM36091.1"/>
    </source>
</evidence>
<name>A0A644Z7W4_9ZZZZ</name>
<dbReference type="AlphaFoldDB" id="A0A644Z7W4"/>
<proteinExistence type="predicted"/>
<protein>
    <submittedName>
        <fullName evidence="1">Uncharacterized protein</fullName>
    </submittedName>
</protein>
<reference evidence="1" key="1">
    <citation type="submission" date="2019-08" db="EMBL/GenBank/DDBJ databases">
        <authorList>
            <person name="Kucharzyk K."/>
            <person name="Murdoch R.W."/>
            <person name="Higgins S."/>
            <person name="Loffler F."/>
        </authorList>
    </citation>
    <scope>NUCLEOTIDE SEQUENCE</scope>
</reference>
<comment type="caution">
    <text evidence="1">The sequence shown here is derived from an EMBL/GenBank/DDBJ whole genome shotgun (WGS) entry which is preliminary data.</text>
</comment>
<accession>A0A644Z7W4</accession>
<organism evidence="1">
    <name type="scientific">bioreactor metagenome</name>
    <dbReference type="NCBI Taxonomy" id="1076179"/>
    <lineage>
        <taxon>unclassified sequences</taxon>
        <taxon>metagenomes</taxon>
        <taxon>ecological metagenomes</taxon>
    </lineage>
</organism>